<keyword evidence="3" id="KW-1185">Reference proteome</keyword>
<dbReference type="OrthoDB" id="5915577at2759"/>
<dbReference type="EMBL" id="UYRT01093365">
    <property type="protein sequence ID" value="VDN38845.1"/>
    <property type="molecule type" value="Genomic_DNA"/>
</dbReference>
<dbReference type="PANTHER" id="PTHR23020">
    <property type="entry name" value="UNCHARACTERIZED NUCLEAR HORMONE RECEPTOR-RELATED"/>
    <property type="match status" value="1"/>
</dbReference>
<name>A0A3P7N8X5_9BILA</name>
<proteinExistence type="predicted"/>
<feature type="domain" description="CHK kinase-like" evidence="1">
    <location>
        <begin position="33"/>
        <end position="218"/>
    </location>
</feature>
<sequence>MEFAHKLNSPNLKVPPVVFAKPLISELCDPGVIIFEDFTKTTSMSAANDLSIECLKEVVKALADLHAACLLTKDYSSKWHFPSYNRLNLTQLMRAVFIFKNANPVLFGQTFDRIHEIIEEILRIHYDSTDKHKRDSGPEVLVHGYLLPENIRWKKPENPEHSVSELAYIINWQNLRLGTVTEDLVYFLCSSTSSETRRAAIHELIKHYIARFEQKYEKSILELINREFRFQALRALIPLAECLAPTLDTHETSAAGAHSVTQMTVLMRAKGLLDDIVRSE</sequence>
<reference evidence="2 3" key="1">
    <citation type="submission" date="2018-11" db="EMBL/GenBank/DDBJ databases">
        <authorList>
            <consortium name="Pathogen Informatics"/>
        </authorList>
    </citation>
    <scope>NUCLEOTIDE SEQUENCE [LARGE SCALE GENOMIC DNA]</scope>
</reference>
<dbReference type="Pfam" id="PF07914">
    <property type="entry name" value="DUF1679"/>
    <property type="match status" value="1"/>
</dbReference>
<protein>
    <recommendedName>
        <fullName evidence="1">CHK kinase-like domain-containing protein</fullName>
    </recommendedName>
</protein>
<dbReference type="SUPFAM" id="SSF56112">
    <property type="entry name" value="Protein kinase-like (PK-like)"/>
    <property type="match status" value="1"/>
</dbReference>
<evidence type="ECO:0000313" key="3">
    <source>
        <dbReference type="Proteomes" id="UP000271098"/>
    </source>
</evidence>
<dbReference type="AlphaFoldDB" id="A0A3P7N8X5"/>
<dbReference type="InterPro" id="IPR015897">
    <property type="entry name" value="CHK_kinase-like"/>
</dbReference>
<evidence type="ECO:0000313" key="2">
    <source>
        <dbReference type="EMBL" id="VDN38845.1"/>
    </source>
</evidence>
<gene>
    <name evidence="2" type="ORF">GPUH_LOCUS21743</name>
</gene>
<accession>A0A3P7N8X5</accession>
<dbReference type="PANTHER" id="PTHR23020:SF41">
    <property type="entry name" value="AMINOGLYCOSIDE PHOSPHOTRANSFERASE DOMAIN-CONTAINING PROTEIN"/>
    <property type="match status" value="1"/>
</dbReference>
<dbReference type="InterPro" id="IPR011009">
    <property type="entry name" value="Kinase-like_dom_sf"/>
</dbReference>
<dbReference type="SMART" id="SM00587">
    <property type="entry name" value="CHK"/>
    <property type="match status" value="1"/>
</dbReference>
<dbReference type="Proteomes" id="UP000271098">
    <property type="component" value="Unassembled WGS sequence"/>
</dbReference>
<dbReference type="InterPro" id="IPR012877">
    <property type="entry name" value="Dhs-27"/>
</dbReference>
<dbReference type="Gene3D" id="3.90.1200.10">
    <property type="match status" value="1"/>
</dbReference>
<dbReference type="InterPro" id="IPR052961">
    <property type="entry name" value="Oxido-Kinase-like_Enzymes"/>
</dbReference>
<organism evidence="2 3">
    <name type="scientific">Gongylonema pulchrum</name>
    <dbReference type="NCBI Taxonomy" id="637853"/>
    <lineage>
        <taxon>Eukaryota</taxon>
        <taxon>Metazoa</taxon>
        <taxon>Ecdysozoa</taxon>
        <taxon>Nematoda</taxon>
        <taxon>Chromadorea</taxon>
        <taxon>Rhabditida</taxon>
        <taxon>Spirurina</taxon>
        <taxon>Spiruromorpha</taxon>
        <taxon>Spiruroidea</taxon>
        <taxon>Gongylonematidae</taxon>
        <taxon>Gongylonema</taxon>
    </lineage>
</organism>
<evidence type="ECO:0000259" key="1">
    <source>
        <dbReference type="SMART" id="SM00587"/>
    </source>
</evidence>